<gene>
    <name evidence="1" type="ORF">Ddye_021906</name>
</gene>
<name>A0AAD9WXB3_9ROSI</name>
<proteinExistence type="predicted"/>
<evidence type="ECO:0000313" key="2">
    <source>
        <dbReference type="Proteomes" id="UP001280121"/>
    </source>
</evidence>
<dbReference type="InterPro" id="IPR021109">
    <property type="entry name" value="Peptidase_aspartic_dom_sf"/>
</dbReference>
<protein>
    <submittedName>
        <fullName evidence="1">Uncharacterized protein</fullName>
    </submittedName>
</protein>
<organism evidence="1 2">
    <name type="scientific">Dipteronia dyeriana</name>
    <dbReference type="NCBI Taxonomy" id="168575"/>
    <lineage>
        <taxon>Eukaryota</taxon>
        <taxon>Viridiplantae</taxon>
        <taxon>Streptophyta</taxon>
        <taxon>Embryophyta</taxon>
        <taxon>Tracheophyta</taxon>
        <taxon>Spermatophyta</taxon>
        <taxon>Magnoliopsida</taxon>
        <taxon>eudicotyledons</taxon>
        <taxon>Gunneridae</taxon>
        <taxon>Pentapetalae</taxon>
        <taxon>rosids</taxon>
        <taxon>malvids</taxon>
        <taxon>Sapindales</taxon>
        <taxon>Sapindaceae</taxon>
        <taxon>Hippocastanoideae</taxon>
        <taxon>Acereae</taxon>
        <taxon>Dipteronia</taxon>
    </lineage>
</organism>
<dbReference type="AlphaFoldDB" id="A0AAD9WXB3"/>
<dbReference type="Proteomes" id="UP001280121">
    <property type="component" value="Unassembled WGS sequence"/>
</dbReference>
<dbReference type="PANTHER" id="PTHR33067">
    <property type="entry name" value="RNA-DIRECTED DNA POLYMERASE-RELATED"/>
    <property type="match status" value="1"/>
</dbReference>
<dbReference type="PANTHER" id="PTHR33067:SF9">
    <property type="entry name" value="RNA-DIRECTED DNA POLYMERASE"/>
    <property type="match status" value="1"/>
</dbReference>
<dbReference type="EMBL" id="JANJYI010000006">
    <property type="protein sequence ID" value="KAK2646711.1"/>
    <property type="molecule type" value="Genomic_DNA"/>
</dbReference>
<dbReference type="CDD" id="cd00303">
    <property type="entry name" value="retropepsin_like"/>
    <property type="match status" value="1"/>
</dbReference>
<reference evidence="1" key="1">
    <citation type="journal article" date="2023" name="Plant J.">
        <title>Genome sequences and population genomics provide insights into the demographic history, inbreeding, and mutation load of two 'living fossil' tree species of Dipteronia.</title>
        <authorList>
            <person name="Feng Y."/>
            <person name="Comes H.P."/>
            <person name="Chen J."/>
            <person name="Zhu S."/>
            <person name="Lu R."/>
            <person name="Zhang X."/>
            <person name="Li P."/>
            <person name="Qiu J."/>
            <person name="Olsen K.M."/>
            <person name="Qiu Y."/>
        </authorList>
    </citation>
    <scope>NUCLEOTIDE SEQUENCE</scope>
    <source>
        <strain evidence="1">KIB01</strain>
    </source>
</reference>
<keyword evidence="2" id="KW-1185">Reference proteome</keyword>
<dbReference type="Gene3D" id="2.40.70.10">
    <property type="entry name" value="Acid Proteases"/>
    <property type="match status" value="1"/>
</dbReference>
<accession>A0AAD9WXB3</accession>
<comment type="caution">
    <text evidence="1">The sequence shown here is derived from an EMBL/GenBank/DDBJ whole genome shotgun (WGS) entry which is preliminary data.</text>
</comment>
<evidence type="ECO:0000313" key="1">
    <source>
        <dbReference type="EMBL" id="KAK2646711.1"/>
    </source>
</evidence>
<sequence>MGSSRLMEAILDLRASINMISLQVCREFKIGLFKPAIIILRMANNSKKTSVGIVKNVQLDIHGLKVPMDFVIQKAKADGAQDRDWKLLLGRPFMATARMAINVISRQYHSVMEKNKVGDLEKAFELTSEMEKGHHDCIEEKKAEDKIEAVFDDKMLKEVTREYEFEEDN</sequence>